<feature type="domain" description="HTH araC/xylS-type" evidence="4">
    <location>
        <begin position="159"/>
        <end position="257"/>
    </location>
</feature>
<dbReference type="PANTHER" id="PTHR43280:SF2">
    <property type="entry name" value="HTH-TYPE TRANSCRIPTIONAL REGULATOR EXSA"/>
    <property type="match status" value="1"/>
</dbReference>
<keyword evidence="6" id="KW-1185">Reference proteome</keyword>
<dbReference type="SUPFAM" id="SSF51215">
    <property type="entry name" value="Regulatory protein AraC"/>
    <property type="match status" value="1"/>
</dbReference>
<keyword evidence="2" id="KW-0238">DNA-binding</keyword>
<dbReference type="Proteomes" id="UP001209276">
    <property type="component" value="Unassembled WGS sequence"/>
</dbReference>
<evidence type="ECO:0000256" key="2">
    <source>
        <dbReference type="ARBA" id="ARBA00023125"/>
    </source>
</evidence>
<name>A0ABT4FRM7_PANTH</name>
<evidence type="ECO:0000259" key="4">
    <source>
        <dbReference type="PROSITE" id="PS01124"/>
    </source>
</evidence>
<accession>A0ABT4FRM7</accession>
<keyword evidence="3" id="KW-0804">Transcription</keyword>
<evidence type="ECO:0000256" key="3">
    <source>
        <dbReference type="ARBA" id="ARBA00023163"/>
    </source>
</evidence>
<dbReference type="Gene3D" id="1.10.10.60">
    <property type="entry name" value="Homeodomain-like"/>
    <property type="match status" value="2"/>
</dbReference>
<dbReference type="InterPro" id="IPR018060">
    <property type="entry name" value="HTH_AraC"/>
</dbReference>
<dbReference type="PANTHER" id="PTHR43280">
    <property type="entry name" value="ARAC-FAMILY TRANSCRIPTIONAL REGULATOR"/>
    <property type="match status" value="1"/>
</dbReference>
<keyword evidence="1" id="KW-0805">Transcription regulation</keyword>
<proteinExistence type="predicted"/>
<dbReference type="InterPro" id="IPR037923">
    <property type="entry name" value="HTH-like"/>
</dbReference>
<dbReference type="SUPFAM" id="SSF46689">
    <property type="entry name" value="Homeodomain-like"/>
    <property type="match status" value="1"/>
</dbReference>
<dbReference type="PROSITE" id="PS01124">
    <property type="entry name" value="HTH_ARAC_FAMILY_2"/>
    <property type="match status" value="1"/>
</dbReference>
<dbReference type="RefSeq" id="WP_164776609.1">
    <property type="nucleotide sequence ID" value="NZ_CABMNB010000036.1"/>
</dbReference>
<comment type="caution">
    <text evidence="5">The sequence shown here is derived from an EMBL/GenBank/DDBJ whole genome shotgun (WGS) entry which is preliminary data.</text>
</comment>
<reference evidence="5 6" key="1">
    <citation type="submission" date="2022-05" db="EMBL/GenBank/DDBJ databases">
        <title>Genome Sequencing of Bee-Associated Microbes.</title>
        <authorList>
            <person name="Dunlap C."/>
        </authorList>
    </citation>
    <scope>NUCLEOTIDE SEQUENCE [LARGE SCALE GENOMIC DNA]</scope>
    <source>
        <strain evidence="5 6">NRRL B-14613</strain>
    </source>
</reference>
<dbReference type="Pfam" id="PF12833">
    <property type="entry name" value="HTH_18"/>
    <property type="match status" value="1"/>
</dbReference>
<evidence type="ECO:0000313" key="5">
    <source>
        <dbReference type="EMBL" id="MCY9606818.1"/>
    </source>
</evidence>
<dbReference type="PRINTS" id="PR00032">
    <property type="entry name" value="HTHARAC"/>
</dbReference>
<evidence type="ECO:0000256" key="1">
    <source>
        <dbReference type="ARBA" id="ARBA00023015"/>
    </source>
</evidence>
<sequence length="264" mass="30927">MFASWILSSTQSADLSSIVGSENGIKYDVEEGMLLVLEPGKVHRGYRPTETETEVYWIHFQYPQPSQPMLAEKINWQQPLLKRTDQDTESHPAMIDIPKFAAIDLRTVVPLMTEMLNLHRVLTQYRSFELHILLGQLLIQLQTGMRKSSPQARSYFLGEKVASYLANRLELPFDSGQMERDLHYHFDYLARCLKQYSGMSPLQYRHHVQIDRAKRLLTHSELPLSKIGEQCGFQDHNYFTRLFKRHTSFTPGEYRKQYQVFRVD</sequence>
<organism evidence="5 6">
    <name type="scientific">Paenibacillus thiaminolyticus</name>
    <name type="common">Bacillus thiaminolyticus</name>
    <dbReference type="NCBI Taxonomy" id="49283"/>
    <lineage>
        <taxon>Bacteria</taxon>
        <taxon>Bacillati</taxon>
        <taxon>Bacillota</taxon>
        <taxon>Bacilli</taxon>
        <taxon>Bacillales</taxon>
        <taxon>Paenibacillaceae</taxon>
        <taxon>Paenibacillus</taxon>
    </lineage>
</organism>
<dbReference type="InterPro" id="IPR020449">
    <property type="entry name" value="Tscrpt_reg_AraC-type_HTH"/>
</dbReference>
<gene>
    <name evidence="5" type="ORF">M5W83_06570</name>
</gene>
<dbReference type="InterPro" id="IPR018062">
    <property type="entry name" value="HTH_AraC-typ_CS"/>
</dbReference>
<dbReference type="InterPro" id="IPR009057">
    <property type="entry name" value="Homeodomain-like_sf"/>
</dbReference>
<protein>
    <submittedName>
        <fullName evidence="5">AraC family transcriptional regulator</fullName>
    </submittedName>
</protein>
<dbReference type="EMBL" id="JAMDMM010000014">
    <property type="protein sequence ID" value="MCY9606818.1"/>
    <property type="molecule type" value="Genomic_DNA"/>
</dbReference>
<dbReference type="SMART" id="SM00342">
    <property type="entry name" value="HTH_ARAC"/>
    <property type="match status" value="1"/>
</dbReference>
<dbReference type="PROSITE" id="PS00041">
    <property type="entry name" value="HTH_ARAC_FAMILY_1"/>
    <property type="match status" value="1"/>
</dbReference>
<dbReference type="GeneID" id="76994751"/>
<evidence type="ECO:0000313" key="6">
    <source>
        <dbReference type="Proteomes" id="UP001209276"/>
    </source>
</evidence>